<evidence type="ECO:0000313" key="6">
    <source>
        <dbReference type="Proteomes" id="UP000032483"/>
    </source>
</evidence>
<dbReference type="Gene3D" id="3.10.20.480">
    <property type="entry name" value="Antirestriction protein ArdA, domain 1"/>
    <property type="match status" value="1"/>
</dbReference>
<dbReference type="InterPro" id="IPR025465">
    <property type="entry name" value="DUF4316"/>
</dbReference>
<feature type="domain" description="DUF3846" evidence="2">
    <location>
        <begin position="224"/>
        <end position="324"/>
    </location>
</feature>
<organism evidence="5 6">
    <name type="scientific">Ruthenibacterium lactatiformans</name>
    <dbReference type="NCBI Taxonomy" id="1550024"/>
    <lineage>
        <taxon>Bacteria</taxon>
        <taxon>Bacillati</taxon>
        <taxon>Bacillota</taxon>
        <taxon>Clostridia</taxon>
        <taxon>Eubacteriales</taxon>
        <taxon>Oscillospiraceae</taxon>
        <taxon>Ruthenibacterium</taxon>
    </lineage>
</organism>
<evidence type="ECO:0000256" key="1">
    <source>
        <dbReference type="SAM" id="MobiDB-lite"/>
    </source>
</evidence>
<gene>
    <name evidence="5" type="ORF">TQ39_14035</name>
</gene>
<dbReference type="InterPro" id="IPR041258">
    <property type="entry name" value="LPD18"/>
</dbReference>
<comment type="caution">
    <text evidence="5">The sequence shown here is derived from an EMBL/GenBank/DDBJ whole genome shotgun (WGS) entry which is preliminary data.</text>
</comment>
<dbReference type="InterPro" id="IPR041893">
    <property type="entry name" value="ArdA_dom3"/>
</dbReference>
<keyword evidence="6" id="KW-1185">Reference proteome</keyword>
<dbReference type="Proteomes" id="UP000032483">
    <property type="component" value="Unassembled WGS sequence"/>
</dbReference>
<evidence type="ECO:0000313" key="5">
    <source>
        <dbReference type="EMBL" id="KJF39101.1"/>
    </source>
</evidence>
<sequence length="585" mass="65966">MPVLDGSFEAFVTNLGKYNEGELVGEWVQFPTTEDKMKEVFERIGIGSKDEFGQVYEEWFITDYDCSIHGVSNLLGEYENLDKLNYLASRLDEMSRSELEHFVAIMDSGCDEVNDLDDLINLTYNLDNYDFIPDIKDYDDLGRYYFFEGGYNIDNKFGSFVDYIDFERYGEDCAINEGGTLTDAGYIRPTGDSWNRYFDGSLEDIPDEYRVTGSGAELEQPTTMTVLVVEPDQKPYVKEIPSGLESLQHEVGGSIQAVYPFAEPVAVICNEEGKLEGLPLNRALRDEDGEIYDIVAGTFLVTGLTDDSFGSLSPDLLRQFMTEFKMPEQFAKIGDRIVAIPMISEEQQKQTVLEEKSSIVNENTSGMAVDGHIGTWHTIDHKEIDGHTFWLMEHDTFGDDASCIIVDERGDLVLSHIYDGFDENTVDLLRQEVMPVEKMPDDSISIEEMKQYGYKWGGMLPMREEAAAEVMKSCQIYRLYGDDTEGLVLDANEIKEHAAKGGIFGVEKADWVAELEKQNPLKAAEMSLEDDYGMIDGIINNGPKEDKTSEKGGKVSIMDRLKSAKTAQQTDKPSPHKEKKSEREL</sequence>
<dbReference type="Gene3D" id="1.10.10.1190">
    <property type="entry name" value="Antirestriction protein ArdA, domain 3"/>
    <property type="match status" value="1"/>
</dbReference>
<dbReference type="Pfam" id="PF07275">
    <property type="entry name" value="ArdA"/>
    <property type="match status" value="1"/>
</dbReference>
<feature type="domain" description="DUF4316" evidence="3">
    <location>
        <begin position="517"/>
        <end position="555"/>
    </location>
</feature>
<dbReference type="InterPro" id="IPR009899">
    <property type="entry name" value="ArdA"/>
</dbReference>
<feature type="domain" description="Large polyvalent protein-associated" evidence="4">
    <location>
        <begin position="359"/>
        <end position="437"/>
    </location>
</feature>
<dbReference type="RefSeq" id="WP_050005971.1">
    <property type="nucleotide sequence ID" value="NZ_JXXK01000023.1"/>
</dbReference>
<dbReference type="PATRIC" id="fig|1550024.3.peg.3198"/>
<feature type="compositionally biased region" description="Basic and acidic residues" evidence="1">
    <location>
        <begin position="573"/>
        <end position="585"/>
    </location>
</feature>
<evidence type="ECO:0000259" key="3">
    <source>
        <dbReference type="Pfam" id="PF14195"/>
    </source>
</evidence>
<feature type="compositionally biased region" description="Basic and acidic residues" evidence="1">
    <location>
        <begin position="543"/>
        <end position="562"/>
    </location>
</feature>
<dbReference type="AlphaFoldDB" id="A0A0D8IXT2"/>
<reference evidence="5" key="1">
    <citation type="submission" date="2015-02" db="EMBL/GenBank/DDBJ databases">
        <title>A novel member of the family Ruminococcaceae isolated from human feces.</title>
        <authorList>
            <person name="Shkoporov A.N."/>
            <person name="Chaplin A.V."/>
            <person name="Motuzova O.V."/>
            <person name="Kafarskaia L.I."/>
            <person name="Khokhlova E.V."/>
            <person name="Efimov B.A."/>
        </authorList>
    </citation>
    <scope>NUCLEOTIDE SEQUENCE [LARGE SCALE GENOMIC DNA]</scope>
    <source>
        <strain evidence="5">585-1</strain>
    </source>
</reference>
<dbReference type="InterPro" id="IPR024559">
    <property type="entry name" value="DUF3846"/>
</dbReference>
<dbReference type="Pfam" id="PF12957">
    <property type="entry name" value="DUF3846"/>
    <property type="match status" value="1"/>
</dbReference>
<proteinExistence type="predicted"/>
<feature type="region of interest" description="Disordered" evidence="1">
    <location>
        <begin position="539"/>
        <end position="585"/>
    </location>
</feature>
<dbReference type="Pfam" id="PF14195">
    <property type="entry name" value="DUF4316"/>
    <property type="match status" value="1"/>
</dbReference>
<evidence type="ECO:0000259" key="2">
    <source>
        <dbReference type="Pfam" id="PF12957"/>
    </source>
</evidence>
<accession>A0A0D8IXT2</accession>
<protein>
    <submittedName>
        <fullName evidence="5">Antirestriction protein</fullName>
    </submittedName>
</protein>
<dbReference type="GeneID" id="42857687"/>
<evidence type="ECO:0000259" key="4">
    <source>
        <dbReference type="Pfam" id="PF18832"/>
    </source>
</evidence>
<dbReference type="EMBL" id="JXXK01000023">
    <property type="protein sequence ID" value="KJF39101.1"/>
    <property type="molecule type" value="Genomic_DNA"/>
</dbReference>
<dbReference type="InterPro" id="IPR041895">
    <property type="entry name" value="ArdA_dom1"/>
</dbReference>
<dbReference type="Pfam" id="PF18832">
    <property type="entry name" value="LPD18"/>
    <property type="match status" value="1"/>
</dbReference>
<name>A0A0D8IXT2_9FIRM</name>